<evidence type="ECO:0000256" key="7">
    <source>
        <dbReference type="SAM" id="Coils"/>
    </source>
</evidence>
<keyword evidence="11" id="KW-1185">Reference proteome</keyword>
<dbReference type="PROSITE" id="PS52029">
    <property type="entry name" value="LD_TPASE"/>
    <property type="match status" value="1"/>
</dbReference>
<dbReference type="PANTHER" id="PTHR30582">
    <property type="entry name" value="L,D-TRANSPEPTIDASE"/>
    <property type="match status" value="1"/>
</dbReference>
<sequence length="460" mass="52852">MKKSFKIFIFMILFFILSVYIAGVYLFSDRFMPKTYINGIDFGLTKISELEKNYEELSKDLKVFIKAKDVKEDEYISSTDIKYDDRLIDVDDIHQIPFYWPIASLIEKDFDLKHSVDLDDNLLDLKIQNLKAVKNGNVYPEDAKVVFENGNFKIVDEIEGNIVRVDLLKKAIIDTFSKGEDTVDLAEQELYLSPNITSDSDYLKNQLKSYEDVYDRKIVYNFEDRKEEITGQKMIALFSKSENGTLVPDDEKIDSFVKTLAGKYDTFKGTREFNATDIGKVRVNGGIYGWLTDIEKTKEELANILATGEDKELTPVYKLTANSRAENDLGNSYIEVDLARQMLWFYKDGQMILKTNIVTGNPNRGNSTPTGTDKIWSREKDRYLTGENYRSKVSYWLPINWRGIGLHDATWRSSFGGSNYRTNGSHGCINIPPKDMPRLFENTFNGMPVVVYDSSTQKIS</sequence>
<evidence type="ECO:0000313" key="10">
    <source>
        <dbReference type="EMBL" id="MET3617032.1"/>
    </source>
</evidence>
<keyword evidence="4 6" id="KW-0573">Peptidoglycan synthesis</keyword>
<evidence type="ECO:0000259" key="9">
    <source>
        <dbReference type="PROSITE" id="PS52029"/>
    </source>
</evidence>
<dbReference type="InterPro" id="IPR005490">
    <property type="entry name" value="LD_TPept_cat_dom"/>
</dbReference>
<dbReference type="Pfam" id="PF12229">
    <property type="entry name" value="PG_binding_4"/>
    <property type="match status" value="2"/>
</dbReference>
<evidence type="ECO:0000256" key="4">
    <source>
        <dbReference type="ARBA" id="ARBA00022984"/>
    </source>
</evidence>
<dbReference type="InterPro" id="IPR038054">
    <property type="entry name" value="LD_TPept-like_central_sf"/>
</dbReference>
<dbReference type="RefSeq" id="WP_354367090.1">
    <property type="nucleotide sequence ID" value="NZ_JBEPMA010000002.1"/>
</dbReference>
<dbReference type="InterPro" id="IPR050979">
    <property type="entry name" value="LD-transpeptidase"/>
</dbReference>
<reference evidence="10 11" key="1">
    <citation type="submission" date="2024-06" db="EMBL/GenBank/DDBJ databases">
        <title>Genomic Encyclopedia of Type Strains, Phase IV (KMG-IV): sequencing the most valuable type-strain genomes for metagenomic binning, comparative biology and taxonomic classification.</title>
        <authorList>
            <person name="Goeker M."/>
        </authorList>
    </citation>
    <scope>NUCLEOTIDE SEQUENCE [LARGE SCALE GENOMIC DNA]</scope>
    <source>
        <strain evidence="10 11">DSM 21460</strain>
    </source>
</reference>
<dbReference type="SUPFAM" id="SSF143985">
    <property type="entry name" value="L,D-transpeptidase pre-catalytic domain-like"/>
    <property type="match status" value="1"/>
</dbReference>
<feature type="transmembrane region" description="Helical" evidence="8">
    <location>
        <begin position="7"/>
        <end position="27"/>
    </location>
</feature>
<dbReference type="InterPro" id="IPR022029">
    <property type="entry name" value="YoaR-like_PG-bd"/>
</dbReference>
<keyword evidence="2" id="KW-0808">Transferase</keyword>
<evidence type="ECO:0000256" key="8">
    <source>
        <dbReference type="SAM" id="Phobius"/>
    </source>
</evidence>
<keyword evidence="3 6" id="KW-0133">Cell shape</keyword>
<keyword evidence="8" id="KW-1133">Transmembrane helix</keyword>
<proteinExistence type="predicted"/>
<evidence type="ECO:0000256" key="2">
    <source>
        <dbReference type="ARBA" id="ARBA00022679"/>
    </source>
</evidence>
<feature type="domain" description="L,D-TPase catalytic" evidence="9">
    <location>
        <begin position="332"/>
        <end position="452"/>
    </location>
</feature>
<dbReference type="Proteomes" id="UP001549162">
    <property type="component" value="Unassembled WGS sequence"/>
</dbReference>
<dbReference type="InterPro" id="IPR038063">
    <property type="entry name" value="Transpep_catalytic_dom"/>
</dbReference>
<evidence type="ECO:0000256" key="3">
    <source>
        <dbReference type="ARBA" id="ARBA00022960"/>
    </source>
</evidence>
<dbReference type="Gene3D" id="3.10.20.800">
    <property type="match status" value="1"/>
</dbReference>
<comment type="pathway">
    <text evidence="1 6">Cell wall biogenesis; peptidoglycan biosynthesis.</text>
</comment>
<dbReference type="EMBL" id="JBEPMA010000002">
    <property type="protein sequence ID" value="MET3617032.1"/>
    <property type="molecule type" value="Genomic_DNA"/>
</dbReference>
<protein>
    <recommendedName>
        <fullName evidence="9">L,D-TPase catalytic domain-containing protein</fullName>
    </recommendedName>
</protein>
<dbReference type="Pfam" id="PF03734">
    <property type="entry name" value="YkuD"/>
    <property type="match status" value="1"/>
</dbReference>
<dbReference type="Gene3D" id="2.40.440.10">
    <property type="entry name" value="L,D-transpeptidase catalytic domain-like"/>
    <property type="match status" value="1"/>
</dbReference>
<dbReference type="PANTHER" id="PTHR30582:SF33">
    <property type="entry name" value="EXPORTED PROTEIN"/>
    <property type="match status" value="1"/>
</dbReference>
<accession>A0ABV2J8E7</accession>
<evidence type="ECO:0000256" key="1">
    <source>
        <dbReference type="ARBA" id="ARBA00004752"/>
    </source>
</evidence>
<feature type="active site" description="Proton donor/acceptor" evidence="6">
    <location>
        <position position="407"/>
    </location>
</feature>
<comment type="caution">
    <text evidence="10">The sequence shown here is derived from an EMBL/GenBank/DDBJ whole genome shotgun (WGS) entry which is preliminary data.</text>
</comment>
<evidence type="ECO:0000313" key="11">
    <source>
        <dbReference type="Proteomes" id="UP001549162"/>
    </source>
</evidence>
<keyword evidence="8" id="KW-0472">Membrane</keyword>
<feature type="active site" description="Nucleophile" evidence="6">
    <location>
        <position position="428"/>
    </location>
</feature>
<evidence type="ECO:0000256" key="5">
    <source>
        <dbReference type="ARBA" id="ARBA00023316"/>
    </source>
</evidence>
<evidence type="ECO:0000256" key="6">
    <source>
        <dbReference type="PROSITE-ProRule" id="PRU01373"/>
    </source>
</evidence>
<keyword evidence="8" id="KW-0812">Transmembrane</keyword>
<dbReference type="CDD" id="cd16913">
    <property type="entry name" value="YkuD_like"/>
    <property type="match status" value="1"/>
</dbReference>
<keyword evidence="5 6" id="KW-0961">Cell wall biogenesis/degradation</keyword>
<keyword evidence="7" id="KW-0175">Coiled coil</keyword>
<dbReference type="SUPFAM" id="SSF141523">
    <property type="entry name" value="L,D-transpeptidase catalytic domain-like"/>
    <property type="match status" value="1"/>
</dbReference>
<organism evidence="10 11">
    <name type="scientific">Peptoniphilus olsenii</name>
    <dbReference type="NCBI Taxonomy" id="411570"/>
    <lineage>
        <taxon>Bacteria</taxon>
        <taxon>Bacillati</taxon>
        <taxon>Bacillota</taxon>
        <taxon>Tissierellia</taxon>
        <taxon>Tissierellales</taxon>
        <taxon>Peptoniphilaceae</taxon>
        <taxon>Peptoniphilus</taxon>
    </lineage>
</organism>
<gene>
    <name evidence="10" type="ORF">ABID14_000657</name>
</gene>
<feature type="coiled-coil region" evidence="7">
    <location>
        <begin position="40"/>
        <end position="67"/>
    </location>
</feature>
<name>A0ABV2J8E7_9FIRM</name>